<dbReference type="Proteomes" id="UP000181728">
    <property type="component" value="Unassembled WGS sequence"/>
</dbReference>
<sequence length="230" mass="24911">MERNMNLAEKINVVRASVMGANDGIISVAGIVLGVFAATQGRTNDNWVIFVAGFSGTIAGMISMAAGEYVSVHGQRDAENAAIEKEEIANQESFNQQISLVKDSLIKDDISKELAQRAASEMMKTKPIETAVRVKHGFNISDKINPYHAALASFISFPIGATLPMLAILMVNRSYKVASTYFGVLLALIITGYLAARIGNNDRKKGITRNVLSGLFTMTATYLIGRLLHK</sequence>
<dbReference type="EMBL" id="MLOK01000058">
    <property type="protein sequence ID" value="OIM20460.1"/>
    <property type="molecule type" value="Genomic_DNA"/>
</dbReference>
<dbReference type="GO" id="GO:0005384">
    <property type="term" value="F:manganese ion transmembrane transporter activity"/>
    <property type="evidence" value="ECO:0007669"/>
    <property type="project" value="InterPro"/>
</dbReference>
<accession>A0A6N4A7D0</accession>
<organism evidence="6 7">
    <name type="scientific">Oenococcus oeni</name>
    <name type="common">Leuconostoc oenos</name>
    <dbReference type="NCBI Taxonomy" id="1247"/>
    <lineage>
        <taxon>Bacteria</taxon>
        <taxon>Bacillati</taxon>
        <taxon>Bacillota</taxon>
        <taxon>Bacilli</taxon>
        <taxon>Lactobacillales</taxon>
        <taxon>Lactobacillaceae</taxon>
        <taxon>Oenococcus</taxon>
    </lineage>
</organism>
<feature type="transmembrane region" description="Helical" evidence="5">
    <location>
        <begin position="207"/>
        <end position="225"/>
    </location>
</feature>
<dbReference type="AlphaFoldDB" id="A0A6N4A7D0"/>
<dbReference type="CDD" id="cd02432">
    <property type="entry name" value="Nodulin-21_like_1"/>
    <property type="match status" value="1"/>
</dbReference>
<feature type="transmembrane region" description="Helical" evidence="5">
    <location>
        <begin position="21"/>
        <end position="41"/>
    </location>
</feature>
<proteinExistence type="predicted"/>
<evidence type="ECO:0000256" key="2">
    <source>
        <dbReference type="ARBA" id="ARBA00022692"/>
    </source>
</evidence>
<gene>
    <name evidence="6" type="ORF">ATX59_08905</name>
</gene>
<evidence type="ECO:0008006" key="8">
    <source>
        <dbReference type="Google" id="ProtNLM"/>
    </source>
</evidence>
<dbReference type="Pfam" id="PF01988">
    <property type="entry name" value="VIT1"/>
    <property type="match status" value="1"/>
</dbReference>
<reference evidence="6 7" key="1">
    <citation type="journal article" date="2016" name="BMC Genomics">
        <title>Consensus pan-genome assembly of the specialised wine bacterium Oenococcus oeni.</title>
        <authorList>
            <person name="Sternes P.R."/>
            <person name="Borneman A.R."/>
        </authorList>
    </citation>
    <scope>NUCLEOTIDE SEQUENCE [LARGE SCALE GENOMIC DNA]</scope>
    <source>
        <strain evidence="6 7">AWRIB661</strain>
    </source>
</reference>
<feature type="transmembrane region" description="Helical" evidence="5">
    <location>
        <begin position="149"/>
        <end position="171"/>
    </location>
</feature>
<comment type="subcellular location">
    <subcellularLocation>
        <location evidence="1">Endomembrane system</location>
        <topology evidence="1">Multi-pass membrane protein</topology>
    </subcellularLocation>
</comment>
<dbReference type="GO" id="GO:0012505">
    <property type="term" value="C:endomembrane system"/>
    <property type="evidence" value="ECO:0007669"/>
    <property type="project" value="UniProtKB-SubCell"/>
</dbReference>
<feature type="transmembrane region" description="Helical" evidence="5">
    <location>
        <begin position="47"/>
        <end position="66"/>
    </location>
</feature>
<evidence type="ECO:0000256" key="3">
    <source>
        <dbReference type="ARBA" id="ARBA00022989"/>
    </source>
</evidence>
<protein>
    <recommendedName>
        <fullName evidence="8">VIT family protein</fullName>
    </recommendedName>
</protein>
<dbReference type="GO" id="GO:0030026">
    <property type="term" value="P:intracellular manganese ion homeostasis"/>
    <property type="evidence" value="ECO:0007669"/>
    <property type="project" value="InterPro"/>
</dbReference>
<name>A0A6N4A7D0_OENOE</name>
<evidence type="ECO:0000313" key="7">
    <source>
        <dbReference type="Proteomes" id="UP000181728"/>
    </source>
</evidence>
<evidence type="ECO:0000256" key="1">
    <source>
        <dbReference type="ARBA" id="ARBA00004127"/>
    </source>
</evidence>
<comment type="caution">
    <text evidence="6">The sequence shown here is derived from an EMBL/GenBank/DDBJ whole genome shotgun (WGS) entry which is preliminary data.</text>
</comment>
<evidence type="ECO:0000313" key="6">
    <source>
        <dbReference type="EMBL" id="OIM20460.1"/>
    </source>
</evidence>
<keyword evidence="2 5" id="KW-0812">Transmembrane</keyword>
<keyword evidence="3 5" id="KW-1133">Transmembrane helix</keyword>
<evidence type="ECO:0000256" key="4">
    <source>
        <dbReference type="ARBA" id="ARBA00023136"/>
    </source>
</evidence>
<feature type="transmembrane region" description="Helical" evidence="5">
    <location>
        <begin position="177"/>
        <end position="195"/>
    </location>
</feature>
<dbReference type="PANTHER" id="PTHR31851">
    <property type="entry name" value="FE(2+)/MN(2+) TRANSPORTER PCL1"/>
    <property type="match status" value="1"/>
</dbReference>
<keyword evidence="4 5" id="KW-0472">Membrane</keyword>
<dbReference type="InterPro" id="IPR008217">
    <property type="entry name" value="Ccc1_fam"/>
</dbReference>
<evidence type="ECO:0000256" key="5">
    <source>
        <dbReference type="SAM" id="Phobius"/>
    </source>
</evidence>